<keyword evidence="4 6" id="KW-0949">S-adenosyl-L-methionine</keyword>
<dbReference type="InterPro" id="IPR001678">
    <property type="entry name" value="MeTrfase_RsmB-F_NOP2_dom"/>
</dbReference>
<evidence type="ECO:0000256" key="5">
    <source>
        <dbReference type="ARBA" id="ARBA00022884"/>
    </source>
</evidence>
<keyword evidence="5 6" id="KW-0694">RNA-binding</keyword>
<evidence type="ECO:0000256" key="4">
    <source>
        <dbReference type="ARBA" id="ARBA00022691"/>
    </source>
</evidence>
<sequence>MKLPERFVEKMRRLLGPEAEAFFASYDRPRHYGLRVNGLKTEPEQWRAGSPFGGRLAPVPWAKGAYYYDGEDRPGKHPHYYAGLYYIQEPSAMAPAELLDPKPGDRVLDLCAAPGGKSTQIASLLQGQGVLVANDNAGERTKALAKTSSAPACATPSLRTKNRRRWLPASPAGSTGFWSTRLARGKGCSARTNR</sequence>
<comment type="caution">
    <text evidence="6">Lacks conserved residue(s) required for the propagation of feature annotation.</text>
</comment>
<dbReference type="InterPro" id="IPR031341">
    <property type="entry name" value="Methyltr_RsmF_N"/>
</dbReference>
<proteinExistence type="inferred from homology"/>
<dbReference type="PROSITE" id="PS51686">
    <property type="entry name" value="SAM_MT_RSMB_NOP"/>
    <property type="match status" value="1"/>
</dbReference>
<evidence type="ECO:0000256" key="3">
    <source>
        <dbReference type="ARBA" id="ARBA00022679"/>
    </source>
</evidence>
<feature type="domain" description="SAM-dependent MTase RsmB/NOP-type" evidence="7">
    <location>
        <begin position="22"/>
        <end position="194"/>
    </location>
</feature>
<feature type="binding site" evidence="6">
    <location>
        <begin position="111"/>
        <end position="117"/>
    </location>
    <ligand>
        <name>S-adenosyl-L-methionine</name>
        <dbReference type="ChEBI" id="CHEBI:59789"/>
    </ligand>
</feature>
<dbReference type="SUPFAM" id="SSF53335">
    <property type="entry name" value="S-adenosyl-L-methionine-dependent methyltransferases"/>
    <property type="match status" value="1"/>
</dbReference>
<dbReference type="InterPro" id="IPR023267">
    <property type="entry name" value="RCMT"/>
</dbReference>
<dbReference type="Gene3D" id="3.30.70.1170">
    <property type="entry name" value="Sun protein, domain 3"/>
    <property type="match status" value="1"/>
</dbReference>
<dbReference type="Gene3D" id="3.40.50.150">
    <property type="entry name" value="Vaccinia Virus protein VP39"/>
    <property type="match status" value="1"/>
</dbReference>
<keyword evidence="2 6" id="KW-0489">Methyltransferase</keyword>
<protein>
    <recommendedName>
        <fullName evidence="7">SAM-dependent MTase RsmB/NOP-type domain-containing protein</fullName>
    </recommendedName>
</protein>
<dbReference type="Pfam" id="PF17125">
    <property type="entry name" value="Methyltr_RsmF_N"/>
    <property type="match status" value="1"/>
</dbReference>
<keyword evidence="9" id="KW-1185">Reference proteome</keyword>
<dbReference type="PANTHER" id="PTHR22807:SF30">
    <property type="entry name" value="28S RRNA (CYTOSINE(4447)-C(5))-METHYLTRANSFERASE-RELATED"/>
    <property type="match status" value="1"/>
</dbReference>
<evidence type="ECO:0000313" key="8">
    <source>
        <dbReference type="EMBL" id="GIQ63090.1"/>
    </source>
</evidence>
<comment type="similarity">
    <text evidence="6">Belongs to the class I-like SAM-binding methyltransferase superfamily. RsmB/NOP family.</text>
</comment>
<name>A0ABQ4N4H4_9BACL</name>
<comment type="caution">
    <text evidence="8">The sequence shown here is derived from an EMBL/GenBank/DDBJ whole genome shotgun (WGS) entry which is preliminary data.</text>
</comment>
<keyword evidence="1" id="KW-0963">Cytoplasm</keyword>
<reference evidence="8 9" key="1">
    <citation type="submission" date="2021-04" db="EMBL/GenBank/DDBJ databases">
        <title>Draft genome sequence of Paenibacillus cisolokensis, LC2-13A.</title>
        <authorList>
            <person name="Uke A."/>
            <person name="Chhe C."/>
            <person name="Baramee S."/>
            <person name="Kosugi A."/>
        </authorList>
    </citation>
    <scope>NUCLEOTIDE SEQUENCE [LARGE SCALE GENOMIC DNA]</scope>
    <source>
        <strain evidence="8 9">LC2-13A</strain>
    </source>
</reference>
<dbReference type="Proteomes" id="UP000680304">
    <property type="component" value="Unassembled WGS sequence"/>
</dbReference>
<dbReference type="PANTHER" id="PTHR22807">
    <property type="entry name" value="NOP2 YEAST -RELATED NOL1/NOP2/FMU SUN DOMAIN-CONTAINING"/>
    <property type="match status" value="1"/>
</dbReference>
<dbReference type="InterPro" id="IPR029063">
    <property type="entry name" value="SAM-dependent_MTases_sf"/>
</dbReference>
<evidence type="ECO:0000256" key="1">
    <source>
        <dbReference type="ARBA" id="ARBA00022490"/>
    </source>
</evidence>
<evidence type="ECO:0000256" key="2">
    <source>
        <dbReference type="ARBA" id="ARBA00022603"/>
    </source>
</evidence>
<dbReference type="Pfam" id="PF01189">
    <property type="entry name" value="Methyltr_RsmB-F"/>
    <property type="match status" value="1"/>
</dbReference>
<accession>A0ABQ4N4H4</accession>
<keyword evidence="3 6" id="KW-0808">Transferase</keyword>
<dbReference type="InterPro" id="IPR049560">
    <property type="entry name" value="MeTrfase_RsmB-F_NOP2_cat"/>
</dbReference>
<evidence type="ECO:0000313" key="9">
    <source>
        <dbReference type="Proteomes" id="UP000680304"/>
    </source>
</evidence>
<evidence type="ECO:0000259" key="7">
    <source>
        <dbReference type="PROSITE" id="PS51686"/>
    </source>
</evidence>
<dbReference type="PRINTS" id="PR02008">
    <property type="entry name" value="RCMTFAMILY"/>
</dbReference>
<gene>
    <name evidence="8" type="ORF">PACILC2_16580</name>
</gene>
<organism evidence="8 9">
    <name type="scientific">Paenibacillus cisolokensis</name>
    <dbReference type="NCBI Taxonomy" id="1658519"/>
    <lineage>
        <taxon>Bacteria</taxon>
        <taxon>Bacillati</taxon>
        <taxon>Bacillota</taxon>
        <taxon>Bacilli</taxon>
        <taxon>Bacillales</taxon>
        <taxon>Paenibacillaceae</taxon>
        <taxon>Paenibacillus</taxon>
    </lineage>
</organism>
<dbReference type="EMBL" id="BOVJ01000052">
    <property type="protein sequence ID" value="GIQ63090.1"/>
    <property type="molecule type" value="Genomic_DNA"/>
</dbReference>
<feature type="binding site" evidence="6">
    <location>
        <position position="135"/>
    </location>
    <ligand>
        <name>S-adenosyl-L-methionine</name>
        <dbReference type="ChEBI" id="CHEBI:59789"/>
    </ligand>
</feature>
<evidence type="ECO:0000256" key="6">
    <source>
        <dbReference type="PROSITE-ProRule" id="PRU01023"/>
    </source>
</evidence>